<evidence type="ECO:0000313" key="1">
    <source>
        <dbReference type="EMBL" id="QED74926.1"/>
    </source>
</evidence>
<dbReference type="EMBL" id="CP042615">
    <property type="protein sequence ID" value="QED74926.1"/>
    <property type="molecule type" value="Genomic_DNA"/>
</dbReference>
<organism evidence="1 2">
    <name type="scientific">Escherichia coli</name>
    <dbReference type="NCBI Taxonomy" id="562"/>
    <lineage>
        <taxon>Bacteria</taxon>
        <taxon>Pseudomonadati</taxon>
        <taxon>Pseudomonadota</taxon>
        <taxon>Gammaproteobacteria</taxon>
        <taxon>Enterobacterales</taxon>
        <taxon>Enterobacteriaceae</taxon>
        <taxon>Escherichia</taxon>
    </lineage>
</organism>
<protein>
    <submittedName>
        <fullName evidence="1">Uncharacterized protein</fullName>
    </submittedName>
</protein>
<accession>A0A5B9ANI2</accession>
<dbReference type="Proteomes" id="UP000321299">
    <property type="component" value="Chromosome"/>
</dbReference>
<evidence type="ECO:0000313" key="2">
    <source>
        <dbReference type="Proteomes" id="UP000321299"/>
    </source>
</evidence>
<reference evidence="1 2" key="2">
    <citation type="submission" date="2019-08" db="EMBL/GenBank/DDBJ databases">
        <authorList>
            <person name="Chen F.-J."/>
            <person name="Wu H.-C."/>
            <person name="Liao Y.-C."/>
            <person name="Kuo S.-C."/>
        </authorList>
    </citation>
    <scope>NUCLEOTIDE SEQUENCE [LARGE SCALE GENOMIC DNA]</scope>
    <source>
        <strain evidence="1 2">NCYU-26-73</strain>
    </source>
</reference>
<proteinExistence type="predicted"/>
<gene>
    <name evidence="1" type="ORF">FTV93_16785</name>
</gene>
<sequence>MPCLFINMKHLYWNQAGIILAGKTKVKRHSKDASQRVSGPLVIQSLQEHITIKENLNSC</sequence>
<dbReference type="AlphaFoldDB" id="A0A5B9ANI2"/>
<name>A0A5B9ANI2_ECOLX</name>
<reference evidence="1 2" key="1">
    <citation type="submission" date="2019-08" db="EMBL/GenBank/DDBJ databases">
        <title>Plasmid- and chromosome-located mcr-3 in mcr-1-positive Escherichia coli from diseased swine, Taiwan.</title>
        <authorList>
            <person name="Hsu C.-Y."/>
            <person name="Huang W.-C."/>
            <person name="Lauderdale T.-L."/>
        </authorList>
    </citation>
    <scope>NUCLEOTIDE SEQUENCE [LARGE SCALE GENOMIC DNA]</scope>
    <source>
        <strain evidence="1 2">NCYU-26-73</strain>
    </source>
</reference>